<keyword evidence="9" id="KW-1185">Reference proteome</keyword>
<dbReference type="InterPro" id="IPR002104">
    <property type="entry name" value="Integrase_catalytic"/>
</dbReference>
<evidence type="ECO:0000256" key="4">
    <source>
        <dbReference type="PROSITE-ProRule" id="PRU01248"/>
    </source>
</evidence>
<dbReference type="InterPro" id="IPR004107">
    <property type="entry name" value="Integrase_SAM-like_N"/>
</dbReference>
<evidence type="ECO:0000259" key="6">
    <source>
        <dbReference type="PROSITE" id="PS51898"/>
    </source>
</evidence>
<dbReference type="EMBL" id="MAXA01000091">
    <property type="protein sequence ID" value="OHV39687.1"/>
    <property type="molecule type" value="Genomic_DNA"/>
</dbReference>
<dbReference type="Proteomes" id="UP000179769">
    <property type="component" value="Unassembled WGS sequence"/>
</dbReference>
<evidence type="ECO:0000259" key="7">
    <source>
        <dbReference type="PROSITE" id="PS51900"/>
    </source>
</evidence>
<reference evidence="9" key="1">
    <citation type="submission" date="2016-07" db="EMBL/GenBank/DDBJ databases">
        <title>Frankia sp. NRRL B-16219 Genome sequencing.</title>
        <authorList>
            <person name="Ghodhbane-Gtari F."/>
            <person name="Swanson E."/>
            <person name="Gueddou A."/>
            <person name="Louati M."/>
            <person name="Nouioui I."/>
            <person name="Hezbri K."/>
            <person name="Abebe-Akele F."/>
            <person name="Simpson S."/>
            <person name="Morris K."/>
            <person name="Thomas K."/>
            <person name="Gtari M."/>
            <person name="Tisa L.S."/>
        </authorList>
    </citation>
    <scope>NUCLEOTIDE SEQUENCE [LARGE SCALE GENOMIC DNA]</scope>
    <source>
        <strain evidence="9">NRRL B-16219</strain>
    </source>
</reference>
<dbReference type="PROSITE" id="PS51900">
    <property type="entry name" value="CB"/>
    <property type="match status" value="1"/>
</dbReference>
<proteinExistence type="predicted"/>
<dbReference type="SUPFAM" id="SSF56349">
    <property type="entry name" value="DNA breaking-rejoining enzymes"/>
    <property type="match status" value="1"/>
</dbReference>
<dbReference type="Pfam" id="PF14659">
    <property type="entry name" value="Phage_int_SAM_3"/>
    <property type="match status" value="1"/>
</dbReference>
<name>A0A1S1R173_9ACTN</name>
<dbReference type="Gene3D" id="1.10.150.130">
    <property type="match status" value="1"/>
</dbReference>
<dbReference type="GO" id="GO:0015074">
    <property type="term" value="P:DNA integration"/>
    <property type="evidence" value="ECO:0007669"/>
    <property type="project" value="UniProtKB-KW"/>
</dbReference>
<dbReference type="AlphaFoldDB" id="A0A1S1R173"/>
<gene>
    <name evidence="8" type="ORF">BBK14_13525</name>
</gene>
<dbReference type="InterPro" id="IPR010998">
    <property type="entry name" value="Integrase_recombinase_N"/>
</dbReference>
<evidence type="ECO:0000313" key="8">
    <source>
        <dbReference type="EMBL" id="OHV39687.1"/>
    </source>
</evidence>
<organism evidence="8 9">
    <name type="scientific">Parafrankia soli</name>
    <dbReference type="NCBI Taxonomy" id="2599596"/>
    <lineage>
        <taxon>Bacteria</taxon>
        <taxon>Bacillati</taxon>
        <taxon>Actinomycetota</taxon>
        <taxon>Actinomycetes</taxon>
        <taxon>Frankiales</taxon>
        <taxon>Frankiaceae</taxon>
        <taxon>Parafrankia</taxon>
    </lineage>
</organism>
<comment type="caution">
    <text evidence="8">The sequence shown here is derived from an EMBL/GenBank/DDBJ whole genome shotgun (WGS) entry which is preliminary data.</text>
</comment>
<dbReference type="PROSITE" id="PS51898">
    <property type="entry name" value="TYR_RECOMBINASE"/>
    <property type="match status" value="1"/>
</dbReference>
<dbReference type="GO" id="GO:0006310">
    <property type="term" value="P:DNA recombination"/>
    <property type="evidence" value="ECO:0007669"/>
    <property type="project" value="UniProtKB-KW"/>
</dbReference>
<evidence type="ECO:0000313" key="9">
    <source>
        <dbReference type="Proteomes" id="UP000179769"/>
    </source>
</evidence>
<feature type="domain" description="Tyr recombinase" evidence="6">
    <location>
        <begin position="193"/>
        <end position="482"/>
    </location>
</feature>
<keyword evidence="3" id="KW-0233">DNA recombination</keyword>
<dbReference type="InterPro" id="IPR044068">
    <property type="entry name" value="CB"/>
</dbReference>
<protein>
    <submittedName>
        <fullName evidence="8">Integrase</fullName>
    </submittedName>
</protein>
<dbReference type="InterPro" id="IPR013762">
    <property type="entry name" value="Integrase-like_cat_sf"/>
</dbReference>
<evidence type="ECO:0000256" key="5">
    <source>
        <dbReference type="SAM" id="MobiDB-lite"/>
    </source>
</evidence>
<dbReference type="InterPro" id="IPR050090">
    <property type="entry name" value="Tyrosine_recombinase_XerCD"/>
</dbReference>
<feature type="region of interest" description="Disordered" evidence="5">
    <location>
        <begin position="487"/>
        <end position="509"/>
    </location>
</feature>
<dbReference type="PANTHER" id="PTHR30349">
    <property type="entry name" value="PHAGE INTEGRASE-RELATED"/>
    <property type="match status" value="1"/>
</dbReference>
<evidence type="ECO:0000256" key="1">
    <source>
        <dbReference type="ARBA" id="ARBA00022908"/>
    </source>
</evidence>
<evidence type="ECO:0000256" key="3">
    <source>
        <dbReference type="ARBA" id="ARBA00023172"/>
    </source>
</evidence>
<dbReference type="PANTHER" id="PTHR30349:SF91">
    <property type="entry name" value="INTA PROTEIN"/>
    <property type="match status" value="1"/>
</dbReference>
<dbReference type="InterPro" id="IPR011010">
    <property type="entry name" value="DNA_brk_join_enz"/>
</dbReference>
<feature type="domain" description="Core-binding (CB)" evidence="7">
    <location>
        <begin position="85"/>
        <end position="172"/>
    </location>
</feature>
<keyword evidence="2 4" id="KW-0238">DNA-binding</keyword>
<accession>A0A1S1R173</accession>
<dbReference type="Gene3D" id="1.10.443.10">
    <property type="entry name" value="Intergrase catalytic core"/>
    <property type="match status" value="1"/>
</dbReference>
<keyword evidence="1" id="KW-0229">DNA integration</keyword>
<evidence type="ECO:0000256" key="2">
    <source>
        <dbReference type="ARBA" id="ARBA00023125"/>
    </source>
</evidence>
<dbReference type="OrthoDB" id="9805859at2"/>
<dbReference type="RefSeq" id="WP_071061047.1">
    <property type="nucleotide sequence ID" value="NZ_MAXA01000091.1"/>
</dbReference>
<sequence>MKIKTEKRCGCRGDDGKQLGARCPKLARKNHGKWSYRLRVPKELVPLVGQAFIRDSGFPTAKAAEDAGNERIAAVRAGQRSAGALTVGTYLDQWLDGKRKLRPTTLRSYESHIRLHLKPYLGQLALTGLHPNHIDQAYRRIERANVDKRQPTGPATIGRIHATLRTALNGAVKQRLLQYNPALSVELPEHSERDVEPWEAEEVGRFLDEAASDRLSVMYELIALHGLRRGEACGCQWPGLDATASVLTISLQITDNGGRLGVWPPKTRSGKRKVDLDAGTLGSLLAHGLRQDAEREAMGAAWQNGTLPDQHGRPVVLSGLMFTRPDGRHLDPAYVSRHMQVIARRVGLCTAVVSAASAGTAVVTVGRRHVAPERTWTVYRDREPIGTVTVTRCVRRRGSGATLTLAEPLPFDLRPKDELGERVLSRRRLHDLRHSSASIQLDAGVDLALISKRHGHSSTAITSDLYVHLLRSAGQRAAEAVASAIPRASRVPTSCPQPANEESAGLSES</sequence>
<dbReference type="GO" id="GO:0003677">
    <property type="term" value="F:DNA binding"/>
    <property type="evidence" value="ECO:0007669"/>
    <property type="project" value="UniProtKB-UniRule"/>
</dbReference>